<keyword evidence="4 8" id="KW-0812">Transmembrane</keyword>
<dbReference type="Proteomes" id="UP000183469">
    <property type="component" value="Unassembled WGS sequence"/>
</dbReference>
<keyword evidence="6 8" id="KW-1133">Transmembrane helix</keyword>
<dbReference type="GO" id="GO:0015232">
    <property type="term" value="F:heme transmembrane transporter activity"/>
    <property type="evidence" value="ECO:0007669"/>
    <property type="project" value="InterPro"/>
</dbReference>
<dbReference type="PRINTS" id="PR01414">
    <property type="entry name" value="CCMBBIOGNSIS"/>
</dbReference>
<evidence type="ECO:0000256" key="4">
    <source>
        <dbReference type="ARBA" id="ARBA00022692"/>
    </source>
</evidence>
<dbReference type="OrthoDB" id="9805059at2"/>
<dbReference type="PANTHER" id="PTHR30070:SF1">
    <property type="entry name" value="CYTOCHROME C BIOGENESIS B-RELATED"/>
    <property type="match status" value="1"/>
</dbReference>
<evidence type="ECO:0000256" key="7">
    <source>
        <dbReference type="ARBA" id="ARBA00023136"/>
    </source>
</evidence>
<protein>
    <submittedName>
        <fullName evidence="9">Heme exporter protein B</fullName>
    </submittedName>
</protein>
<dbReference type="GO" id="GO:0017004">
    <property type="term" value="P:cytochrome complex assembly"/>
    <property type="evidence" value="ECO:0007669"/>
    <property type="project" value="UniProtKB-KW"/>
</dbReference>
<evidence type="ECO:0000313" key="9">
    <source>
        <dbReference type="EMBL" id="SEA01623.1"/>
    </source>
</evidence>
<accession>A0A1H3XQL4</accession>
<dbReference type="GO" id="GO:0005886">
    <property type="term" value="C:plasma membrane"/>
    <property type="evidence" value="ECO:0007669"/>
    <property type="project" value="TreeGrafter"/>
</dbReference>
<name>A0A1H3XQL4_SELRU</name>
<feature type="transmembrane region" description="Helical" evidence="8">
    <location>
        <begin position="128"/>
        <end position="152"/>
    </location>
</feature>
<evidence type="ECO:0000256" key="5">
    <source>
        <dbReference type="ARBA" id="ARBA00022748"/>
    </source>
</evidence>
<comment type="similarity">
    <text evidence="2">Belongs to the CcmB/CycW/HelB family.</text>
</comment>
<evidence type="ECO:0000256" key="3">
    <source>
        <dbReference type="ARBA" id="ARBA00022448"/>
    </source>
</evidence>
<dbReference type="EMBL" id="FNQG01000006">
    <property type="protein sequence ID" value="SEA01623.1"/>
    <property type="molecule type" value="Genomic_DNA"/>
</dbReference>
<feature type="transmembrane region" description="Helical" evidence="8">
    <location>
        <begin position="25"/>
        <end position="48"/>
    </location>
</feature>
<evidence type="ECO:0000313" key="10">
    <source>
        <dbReference type="Proteomes" id="UP000183469"/>
    </source>
</evidence>
<proteinExistence type="inferred from homology"/>
<feature type="transmembrane region" description="Helical" evidence="8">
    <location>
        <begin position="54"/>
        <end position="71"/>
    </location>
</feature>
<feature type="transmembrane region" description="Helical" evidence="8">
    <location>
        <begin position="195"/>
        <end position="220"/>
    </location>
</feature>
<keyword evidence="7 8" id="KW-0472">Membrane</keyword>
<comment type="subcellular location">
    <subcellularLocation>
        <location evidence="1">Membrane</location>
        <topology evidence="1">Multi-pass membrane protein</topology>
    </subcellularLocation>
</comment>
<gene>
    <name evidence="9" type="ORF">SAMN05660648_01579</name>
</gene>
<dbReference type="InterPro" id="IPR003544">
    <property type="entry name" value="Cyt_c_biogenesis_CcmB"/>
</dbReference>
<evidence type="ECO:0000256" key="2">
    <source>
        <dbReference type="ARBA" id="ARBA00010544"/>
    </source>
</evidence>
<dbReference type="AlphaFoldDB" id="A0A1H3XQL4"/>
<keyword evidence="5" id="KW-0201">Cytochrome c-type biogenesis</keyword>
<organism evidence="9 10">
    <name type="scientific">Selenomonas ruminantium</name>
    <dbReference type="NCBI Taxonomy" id="971"/>
    <lineage>
        <taxon>Bacteria</taxon>
        <taxon>Bacillati</taxon>
        <taxon>Bacillota</taxon>
        <taxon>Negativicutes</taxon>
        <taxon>Selenomonadales</taxon>
        <taxon>Selenomonadaceae</taxon>
        <taxon>Selenomonas</taxon>
    </lineage>
</organism>
<dbReference type="Pfam" id="PF03379">
    <property type="entry name" value="CcmB"/>
    <property type="match status" value="1"/>
</dbReference>
<dbReference type="PANTHER" id="PTHR30070">
    <property type="entry name" value="HEME EXPORTER PROTEIN B"/>
    <property type="match status" value="1"/>
</dbReference>
<feature type="transmembrane region" description="Helical" evidence="8">
    <location>
        <begin position="164"/>
        <end position="189"/>
    </location>
</feature>
<dbReference type="RefSeq" id="WP_074671965.1">
    <property type="nucleotide sequence ID" value="NZ_FNQG01000006.1"/>
</dbReference>
<evidence type="ECO:0000256" key="1">
    <source>
        <dbReference type="ARBA" id="ARBA00004141"/>
    </source>
</evidence>
<evidence type="ECO:0000256" key="8">
    <source>
        <dbReference type="SAM" id="Phobius"/>
    </source>
</evidence>
<reference evidence="9 10" key="1">
    <citation type="submission" date="2016-10" db="EMBL/GenBank/DDBJ databases">
        <authorList>
            <person name="de Groot N.N."/>
        </authorList>
    </citation>
    <scope>NUCLEOTIDE SEQUENCE [LARGE SCALE GENOMIC DNA]</scope>
    <source>
        <strain evidence="9 10">DSM 2872</strain>
    </source>
</reference>
<keyword evidence="3" id="KW-0813">Transport</keyword>
<evidence type="ECO:0000256" key="6">
    <source>
        <dbReference type="ARBA" id="ARBA00022989"/>
    </source>
</evidence>
<sequence>MKSSLWPGIKLVFVKEFTLGLRFKAAWWAMLMFALTTLACVSMALQGAPLEPNLAAALLWIILFFASMAGADRSFADEDMAGTLPTLKLYGAAQIVLWGKLLYTGFLLLCLTVFIAPLFLLLTGVEVVLGGVFLGTLLLGTLGISAAGTLIAALTCGAQVKSGLFSILMLPVILPVFLPAIFLTAGALGGGSAPLSYLVGMALYDGVLLMGASVLFDYLWYED</sequence>
<dbReference type="GO" id="GO:1903607">
    <property type="term" value="P:cytochrome c biosynthetic process"/>
    <property type="evidence" value="ECO:0007669"/>
    <property type="project" value="TreeGrafter"/>
</dbReference>
<feature type="transmembrane region" description="Helical" evidence="8">
    <location>
        <begin position="101"/>
        <end position="122"/>
    </location>
</feature>